<evidence type="ECO:0000259" key="1">
    <source>
        <dbReference type="SMART" id="SM00504"/>
    </source>
</evidence>
<dbReference type="Pfam" id="PF04564">
    <property type="entry name" value="U-box"/>
    <property type="match status" value="1"/>
</dbReference>
<evidence type="ECO:0000313" key="2">
    <source>
        <dbReference type="EMBL" id="ETN99451.1"/>
    </source>
</evidence>
<dbReference type="Proteomes" id="UP000023152">
    <property type="component" value="Unassembled WGS sequence"/>
</dbReference>
<evidence type="ECO:0000313" key="3">
    <source>
        <dbReference type="Proteomes" id="UP000023152"/>
    </source>
</evidence>
<feature type="non-terminal residue" evidence="2">
    <location>
        <position position="1"/>
    </location>
</feature>
<dbReference type="GO" id="GO:0061630">
    <property type="term" value="F:ubiquitin protein ligase activity"/>
    <property type="evidence" value="ECO:0007669"/>
    <property type="project" value="InterPro"/>
</dbReference>
<accession>X6LEB4</accession>
<dbReference type="AlphaFoldDB" id="X6LEB4"/>
<dbReference type="InterPro" id="IPR013083">
    <property type="entry name" value="Znf_RING/FYVE/PHD"/>
</dbReference>
<feature type="domain" description="U-box" evidence="1">
    <location>
        <begin position="69"/>
        <end position="130"/>
    </location>
</feature>
<dbReference type="EMBL" id="ASPP01043878">
    <property type="protein sequence ID" value="ETN99451.1"/>
    <property type="molecule type" value="Genomic_DNA"/>
</dbReference>
<comment type="caution">
    <text evidence="2">The sequence shown here is derived from an EMBL/GenBank/DDBJ whole genome shotgun (WGS) entry which is preliminary data.</text>
</comment>
<dbReference type="SUPFAM" id="SSF57850">
    <property type="entry name" value="RING/U-box"/>
    <property type="match status" value="1"/>
</dbReference>
<dbReference type="GO" id="GO:0016567">
    <property type="term" value="P:protein ubiquitination"/>
    <property type="evidence" value="ECO:0007669"/>
    <property type="project" value="InterPro"/>
</dbReference>
<proteinExistence type="predicted"/>
<dbReference type="CDD" id="cd16453">
    <property type="entry name" value="RING-Ubox"/>
    <property type="match status" value="1"/>
</dbReference>
<gene>
    <name evidence="2" type="ORF">RFI_38023</name>
</gene>
<reference evidence="2 3" key="1">
    <citation type="journal article" date="2013" name="Curr. Biol.">
        <title>The Genome of the Foraminiferan Reticulomyxa filosa.</title>
        <authorList>
            <person name="Glockner G."/>
            <person name="Hulsmann N."/>
            <person name="Schleicher M."/>
            <person name="Noegel A.A."/>
            <person name="Eichinger L."/>
            <person name="Gallinger C."/>
            <person name="Pawlowski J."/>
            <person name="Sierra R."/>
            <person name="Euteneuer U."/>
            <person name="Pillet L."/>
            <person name="Moustafa A."/>
            <person name="Platzer M."/>
            <person name="Groth M."/>
            <person name="Szafranski K."/>
            <person name="Schliwa M."/>
        </authorList>
    </citation>
    <scope>NUCLEOTIDE SEQUENCE [LARGE SCALE GENOMIC DNA]</scope>
</reference>
<dbReference type="InterPro" id="IPR045185">
    <property type="entry name" value="PUB22/23/24-like"/>
</dbReference>
<dbReference type="Gene3D" id="3.30.40.10">
    <property type="entry name" value="Zinc/RING finger domain, C3HC4 (zinc finger)"/>
    <property type="match status" value="1"/>
</dbReference>
<dbReference type="PANTHER" id="PTHR22849:SF163">
    <property type="entry name" value="U-BOX DOMAIN-CONTAINING PROTEIN"/>
    <property type="match status" value="1"/>
</dbReference>
<name>X6LEB4_RETFI</name>
<dbReference type="OrthoDB" id="10064100at2759"/>
<dbReference type="SMART" id="SM00504">
    <property type="entry name" value="Ubox"/>
    <property type="match status" value="1"/>
</dbReference>
<protein>
    <submittedName>
        <fullName evidence="2">U-box domain-containing protein</fullName>
    </submittedName>
</protein>
<keyword evidence="3" id="KW-1185">Reference proteome</keyword>
<dbReference type="PANTHER" id="PTHR22849">
    <property type="entry name" value="WDSAM1 PROTEIN"/>
    <property type="match status" value="1"/>
</dbReference>
<organism evidence="2 3">
    <name type="scientific">Reticulomyxa filosa</name>
    <dbReference type="NCBI Taxonomy" id="46433"/>
    <lineage>
        <taxon>Eukaryota</taxon>
        <taxon>Sar</taxon>
        <taxon>Rhizaria</taxon>
        <taxon>Retaria</taxon>
        <taxon>Foraminifera</taxon>
        <taxon>Monothalamids</taxon>
        <taxon>Reticulomyxidae</taxon>
        <taxon>Reticulomyxa</taxon>
    </lineage>
</organism>
<dbReference type="InterPro" id="IPR003613">
    <property type="entry name" value="Ubox_domain"/>
</dbReference>
<sequence>NQFNDIIKKKKIDGISLLKMSKNDLMDIFDFEIFSNACTIHDSFTEIYKKHPIHTVGSDEGVQQYIPKEYLCSLSKSIMKDPVIALNGTTYDRSSIMDQYQNIPDYYSLMIDGKLELYPDHSLRQKIQQFFKNLK</sequence>